<protein>
    <submittedName>
        <fullName evidence="2">DUF2188 domain-containing protein</fullName>
    </submittedName>
</protein>
<name>A0ABY4AT70_9MICO</name>
<evidence type="ECO:0000313" key="3">
    <source>
        <dbReference type="Proteomes" id="UP000831304"/>
    </source>
</evidence>
<sequence>MAQRDVVTRSNRGQWENEVEGEPERSQSFASREEAITAGRELAALLGTTHTVIESEPTGVITDEEPED</sequence>
<accession>A0ABY4AT70</accession>
<organism evidence="2 3">
    <name type="scientific">Agromyces soli</name>
    <dbReference type="NCBI Taxonomy" id="659012"/>
    <lineage>
        <taxon>Bacteria</taxon>
        <taxon>Bacillati</taxon>
        <taxon>Actinomycetota</taxon>
        <taxon>Actinomycetes</taxon>
        <taxon>Micrococcales</taxon>
        <taxon>Microbacteriaceae</taxon>
        <taxon>Agromyces</taxon>
    </lineage>
</organism>
<keyword evidence="3" id="KW-1185">Reference proteome</keyword>
<dbReference type="InterPro" id="IPR018691">
    <property type="entry name" value="DUF2188"/>
</dbReference>
<gene>
    <name evidence="2" type="ORF">MTP13_00640</name>
</gene>
<dbReference type="EMBL" id="CP094533">
    <property type="protein sequence ID" value="UOE26318.1"/>
    <property type="molecule type" value="Genomic_DNA"/>
</dbReference>
<evidence type="ECO:0000313" key="2">
    <source>
        <dbReference type="EMBL" id="UOE26318.1"/>
    </source>
</evidence>
<proteinExistence type="predicted"/>
<dbReference type="Proteomes" id="UP000831304">
    <property type="component" value="Chromosome"/>
</dbReference>
<dbReference type="RefSeq" id="WP_243569148.1">
    <property type="nucleotide sequence ID" value="NZ_BAAARD010000005.1"/>
</dbReference>
<dbReference type="Pfam" id="PF09954">
    <property type="entry name" value="DUF2188"/>
    <property type="match status" value="1"/>
</dbReference>
<feature type="region of interest" description="Disordered" evidence="1">
    <location>
        <begin position="1"/>
        <end position="33"/>
    </location>
</feature>
<evidence type="ECO:0000256" key="1">
    <source>
        <dbReference type="SAM" id="MobiDB-lite"/>
    </source>
</evidence>
<reference evidence="2 3" key="1">
    <citation type="submission" date="2022-03" db="EMBL/GenBank/DDBJ databases">
        <title>Agromyces sp. isolated from the gut of P. brevitarsis seulensis larvae.</title>
        <authorList>
            <person name="Won M."/>
            <person name="Kwon S.-W."/>
        </authorList>
    </citation>
    <scope>NUCLEOTIDE SEQUENCE [LARGE SCALE GENOMIC DNA]</scope>
    <source>
        <strain evidence="2 3">KACC 16215</strain>
    </source>
</reference>